<keyword evidence="4" id="KW-1134">Transmembrane beta strand</keyword>
<keyword evidence="7" id="KW-0653">Protein transport</keyword>
<dbReference type="STRING" id="1440763.BJI69_05100"/>
<dbReference type="PRINTS" id="PR00811">
    <property type="entry name" value="BCTERIALGSPD"/>
</dbReference>
<evidence type="ECO:0000256" key="1">
    <source>
        <dbReference type="ARBA" id="ARBA00004442"/>
    </source>
</evidence>
<dbReference type="PRINTS" id="PR01032">
    <property type="entry name" value="PHAGEIV"/>
</dbReference>
<dbReference type="Pfam" id="PF03958">
    <property type="entry name" value="Secretin_N"/>
    <property type="match status" value="3"/>
</dbReference>
<evidence type="ECO:0000256" key="5">
    <source>
        <dbReference type="ARBA" id="ARBA00022692"/>
    </source>
</evidence>
<evidence type="ECO:0000256" key="6">
    <source>
        <dbReference type="ARBA" id="ARBA00022729"/>
    </source>
</evidence>
<feature type="domain" description="GspD-like N0" evidence="14">
    <location>
        <begin position="94"/>
        <end position="160"/>
    </location>
</feature>
<dbReference type="Pfam" id="PF00263">
    <property type="entry name" value="Secretin"/>
    <property type="match status" value="1"/>
</dbReference>
<dbReference type="GO" id="GO:0015628">
    <property type="term" value="P:protein secretion by the type II secretion system"/>
    <property type="evidence" value="ECO:0007669"/>
    <property type="project" value="InterPro"/>
</dbReference>
<comment type="subcellular location">
    <subcellularLocation>
        <location evidence="1 10">Cell outer membrane</location>
    </subcellularLocation>
</comment>
<feature type="domain" description="Type II/III secretion system secretin-like" evidence="12">
    <location>
        <begin position="526"/>
        <end position="687"/>
    </location>
</feature>
<name>A0A1L3EQK8_9GAMM</name>
<dbReference type="Pfam" id="PF21305">
    <property type="entry name" value="type_II_gspD_N0"/>
    <property type="match status" value="1"/>
</dbReference>
<gene>
    <name evidence="15" type="ORF">BJI69_05100</name>
</gene>
<evidence type="ECO:0000256" key="7">
    <source>
        <dbReference type="ARBA" id="ARBA00022927"/>
    </source>
</evidence>
<evidence type="ECO:0000259" key="12">
    <source>
        <dbReference type="Pfam" id="PF00263"/>
    </source>
</evidence>
<evidence type="ECO:0000256" key="4">
    <source>
        <dbReference type="ARBA" id="ARBA00022452"/>
    </source>
</evidence>
<feature type="domain" description="NolW-like" evidence="13">
    <location>
        <begin position="256"/>
        <end position="322"/>
    </location>
</feature>
<dbReference type="InterPro" id="IPR013356">
    <property type="entry name" value="T2SS_GspD"/>
</dbReference>
<feature type="region of interest" description="Disordered" evidence="11">
    <location>
        <begin position="711"/>
        <end position="731"/>
    </location>
</feature>
<dbReference type="Gene3D" id="3.30.1370.120">
    <property type="match status" value="3"/>
</dbReference>
<dbReference type="PANTHER" id="PTHR30332:SF25">
    <property type="entry name" value="SECRETIN XPSD"/>
    <property type="match status" value="1"/>
</dbReference>
<keyword evidence="6" id="KW-0732">Signal</keyword>
<dbReference type="InterPro" id="IPR005644">
    <property type="entry name" value="NolW-like"/>
</dbReference>
<dbReference type="PANTHER" id="PTHR30332">
    <property type="entry name" value="PROBABLE GENERAL SECRETION PATHWAY PROTEIN D"/>
    <property type="match status" value="1"/>
</dbReference>
<dbReference type="AlphaFoldDB" id="A0A1L3EQK8"/>
<organism evidence="15 16">
    <name type="scientific">Luteibacter rhizovicinus DSM 16549</name>
    <dbReference type="NCBI Taxonomy" id="1440763"/>
    <lineage>
        <taxon>Bacteria</taxon>
        <taxon>Pseudomonadati</taxon>
        <taxon>Pseudomonadota</taxon>
        <taxon>Gammaproteobacteria</taxon>
        <taxon>Lysobacterales</taxon>
        <taxon>Rhodanobacteraceae</taxon>
        <taxon>Luteibacter</taxon>
    </lineage>
</organism>
<accession>A0A1L3EQK8</accession>
<dbReference type="InterPro" id="IPR001775">
    <property type="entry name" value="GspD/PilQ"/>
</dbReference>
<feature type="domain" description="NolW-like" evidence="13">
    <location>
        <begin position="330"/>
        <end position="448"/>
    </location>
</feature>
<dbReference type="InterPro" id="IPR050810">
    <property type="entry name" value="Bact_Secretion_Sys_Channel"/>
</dbReference>
<keyword evidence="3 10" id="KW-0813">Transport</keyword>
<dbReference type="InterPro" id="IPR038591">
    <property type="entry name" value="NolW-like_sf"/>
</dbReference>
<evidence type="ECO:0000259" key="13">
    <source>
        <dbReference type="Pfam" id="PF03958"/>
    </source>
</evidence>
<dbReference type="PROSITE" id="PS51257">
    <property type="entry name" value="PROKAR_LIPOPROTEIN"/>
    <property type="match status" value="1"/>
</dbReference>
<dbReference type="NCBIfam" id="TIGR02517">
    <property type="entry name" value="type_II_gspD"/>
    <property type="match status" value="1"/>
</dbReference>
<keyword evidence="9" id="KW-0998">Cell outer membrane</keyword>
<proteinExistence type="inferred from homology"/>
<evidence type="ECO:0000313" key="16">
    <source>
        <dbReference type="Proteomes" id="UP000182987"/>
    </source>
</evidence>
<feature type="compositionally biased region" description="Low complexity" evidence="11">
    <location>
        <begin position="721"/>
        <end position="731"/>
    </location>
</feature>
<dbReference type="OrthoDB" id="9775455at2"/>
<reference evidence="16" key="1">
    <citation type="submission" date="2016-09" db="EMBL/GenBank/DDBJ databases">
        <authorList>
            <person name="Lysoe E."/>
        </authorList>
    </citation>
    <scope>NUCLEOTIDE SEQUENCE [LARGE SCALE GENOMIC DNA]</scope>
    <source>
        <strain evidence="16">LJ96T</strain>
    </source>
</reference>
<evidence type="ECO:0000256" key="2">
    <source>
        <dbReference type="ARBA" id="ARBA00006980"/>
    </source>
</evidence>
<keyword evidence="16" id="KW-1185">Reference proteome</keyword>
<keyword evidence="5" id="KW-0812">Transmembrane</keyword>
<dbReference type="InterPro" id="IPR049371">
    <property type="entry name" value="GspD-like_N0"/>
</dbReference>
<protein>
    <submittedName>
        <fullName evidence="15">Type II secretion system protein GspD</fullName>
    </submittedName>
</protein>
<sequence length="731" mass="77305">MKRLNLGIAVATVLLATACVPKSKRPAYGDIQREALAGVDDPVPATLPLTSDSRSAAEVSVTQREISHGTGRFIRPQPLKEPRPAPTGKAAVTLNFEDQPVEAVVKAILGDLLDANYSLAPGVRGSVSFSTSKPVKREDALPILENLLSWTGNALVREHGRYTVVPTEQAVAGRLTPSLGASAPRDGLGARLFPLHFVAAPEMVKLLTPFTTTDSILLADPARNVLVVAGTRDELDNVAKTIDTFDVDWVSGMSVGVFGLNNASVAELMPALDSVFGQKSGAPVAGLIRFIPIERTNAIVVIATQAGHIDQVGEWIERIDRGGGNEPRLFVYDVRNLLASDVARYVGNIFGGAVGGDSSQAQVSPGLTGTTLGTAIGDGEAGLGLPDGAAGADAADSDASFFQVPTATASGNGNSGIRITAVDANNQLMVHARPSQWTDIRQAIERLDAIPLQVQIETRILEVVLRDNFRFGVQWYLEGLAGGSGAVSQPGNKQQWALGSAVSKPHSPDTFFYSFVNKNVQVALRAMEASGNTTTLSAPSLVVVNNRKARIQVGDQIPVTQTFVSPSAGGKEVGQVTYKDTGVILEVRPRVNPGGMVYLDVVQEVSRADDATPGQNASIAKRKLDTQVAVQSGQTVLLGGLIRQRDSRGHAGVPFLSRIPYLGALFRGRTEDLMRTELIVLITPRVIANGDDAKRISDGYRQRFRSLRPIDAAAGKKSKAHASAAKSPSAG</sequence>
<evidence type="ECO:0000256" key="9">
    <source>
        <dbReference type="ARBA" id="ARBA00023237"/>
    </source>
</evidence>
<dbReference type="RefSeq" id="WP_046966910.1">
    <property type="nucleotide sequence ID" value="NZ_CP017480.1"/>
</dbReference>
<evidence type="ECO:0000313" key="15">
    <source>
        <dbReference type="EMBL" id="APG03351.1"/>
    </source>
</evidence>
<keyword evidence="8" id="KW-0472">Membrane</keyword>
<evidence type="ECO:0000256" key="11">
    <source>
        <dbReference type="SAM" id="MobiDB-lite"/>
    </source>
</evidence>
<feature type="domain" description="NolW-like" evidence="13">
    <location>
        <begin position="191"/>
        <end position="248"/>
    </location>
</feature>
<dbReference type="GO" id="GO:0009279">
    <property type="term" value="C:cell outer membrane"/>
    <property type="evidence" value="ECO:0007669"/>
    <property type="project" value="UniProtKB-SubCell"/>
</dbReference>
<comment type="similarity">
    <text evidence="2">Belongs to the bacterial secretin family. GSP D subfamily.</text>
</comment>
<dbReference type="InterPro" id="IPR004845">
    <property type="entry name" value="T2SS_GspD_CS"/>
</dbReference>
<dbReference type="PROSITE" id="PS00875">
    <property type="entry name" value="T2SP_D"/>
    <property type="match status" value="1"/>
</dbReference>
<evidence type="ECO:0000259" key="14">
    <source>
        <dbReference type="Pfam" id="PF21305"/>
    </source>
</evidence>
<dbReference type="GO" id="GO:0015627">
    <property type="term" value="C:type II protein secretion system complex"/>
    <property type="evidence" value="ECO:0007669"/>
    <property type="project" value="InterPro"/>
</dbReference>
<evidence type="ECO:0000256" key="3">
    <source>
        <dbReference type="ARBA" id="ARBA00022448"/>
    </source>
</evidence>
<evidence type="ECO:0000256" key="10">
    <source>
        <dbReference type="RuleBase" id="RU004004"/>
    </source>
</evidence>
<dbReference type="EMBL" id="CP017480">
    <property type="protein sequence ID" value="APG03351.1"/>
    <property type="molecule type" value="Genomic_DNA"/>
</dbReference>
<dbReference type="KEGG" id="lrz:BJI69_05100"/>
<dbReference type="InterPro" id="IPR004846">
    <property type="entry name" value="T2SS/T3SS_dom"/>
</dbReference>
<evidence type="ECO:0000256" key="8">
    <source>
        <dbReference type="ARBA" id="ARBA00023136"/>
    </source>
</evidence>
<dbReference type="Proteomes" id="UP000182987">
    <property type="component" value="Chromosome"/>
</dbReference>